<gene>
    <name evidence="7" type="ORF">EAH80_07020</name>
</gene>
<keyword evidence="3" id="KW-0285">Flavoprotein</keyword>
<evidence type="ECO:0000256" key="2">
    <source>
        <dbReference type="ARBA" id="ARBA00005272"/>
    </source>
</evidence>
<evidence type="ECO:0000259" key="6">
    <source>
        <dbReference type="Pfam" id="PF07992"/>
    </source>
</evidence>
<keyword evidence="4" id="KW-0274">FAD</keyword>
<organism evidence="7 8">
    <name type="scientific">Mycolicibacterium hodleri</name>
    <dbReference type="NCBI Taxonomy" id="49897"/>
    <lineage>
        <taxon>Bacteria</taxon>
        <taxon>Bacillati</taxon>
        <taxon>Actinomycetota</taxon>
        <taxon>Actinomycetes</taxon>
        <taxon>Mycobacteriales</taxon>
        <taxon>Mycobacteriaceae</taxon>
        <taxon>Mycolicibacterium</taxon>
    </lineage>
</organism>
<dbReference type="PRINTS" id="PR00411">
    <property type="entry name" value="PNDRDTASEI"/>
</dbReference>
<accession>A0A502EH20</accession>
<protein>
    <submittedName>
        <fullName evidence="7">FAD-dependent oxidoreductase</fullName>
    </submittedName>
</protein>
<dbReference type="RefSeq" id="WP_140689112.1">
    <property type="nucleotide sequence ID" value="NZ_RCZG01000002.1"/>
</dbReference>
<evidence type="ECO:0000313" key="8">
    <source>
        <dbReference type="Proteomes" id="UP000320095"/>
    </source>
</evidence>
<keyword evidence="5" id="KW-0560">Oxidoreductase</keyword>
<dbReference type="PANTHER" id="PTHR42913">
    <property type="entry name" value="APOPTOSIS-INDUCING FACTOR 1"/>
    <property type="match status" value="1"/>
</dbReference>
<evidence type="ECO:0000256" key="3">
    <source>
        <dbReference type="ARBA" id="ARBA00022630"/>
    </source>
</evidence>
<dbReference type="Pfam" id="PF07992">
    <property type="entry name" value="Pyr_redox_2"/>
    <property type="match status" value="1"/>
</dbReference>
<dbReference type="AlphaFoldDB" id="A0A502EH20"/>
<dbReference type="EMBL" id="RCZG01000002">
    <property type="protein sequence ID" value="TPG35800.1"/>
    <property type="molecule type" value="Genomic_DNA"/>
</dbReference>
<evidence type="ECO:0000313" key="7">
    <source>
        <dbReference type="EMBL" id="TPG35800.1"/>
    </source>
</evidence>
<reference evidence="7 8" key="1">
    <citation type="journal article" date="2019" name="Environ. Microbiol.">
        <title>Species interactions and distinct microbial communities in high Arctic permafrost affected cryosols are associated with the CH4 and CO2 gas fluxes.</title>
        <authorList>
            <person name="Altshuler I."/>
            <person name="Hamel J."/>
            <person name="Turney S."/>
            <person name="Magnuson E."/>
            <person name="Levesque R."/>
            <person name="Greer C."/>
            <person name="Whyte L.G."/>
        </authorList>
    </citation>
    <scope>NUCLEOTIDE SEQUENCE [LARGE SCALE GENOMIC DNA]</scope>
    <source>
        <strain evidence="7 8">S5.20</strain>
    </source>
</reference>
<proteinExistence type="inferred from homology"/>
<dbReference type="InterPro" id="IPR051169">
    <property type="entry name" value="NADH-Q_oxidoreductase"/>
</dbReference>
<dbReference type="InterPro" id="IPR036188">
    <property type="entry name" value="FAD/NAD-bd_sf"/>
</dbReference>
<comment type="caution">
    <text evidence="7">The sequence shown here is derived from an EMBL/GenBank/DDBJ whole genome shotgun (WGS) entry which is preliminary data.</text>
</comment>
<dbReference type="OrthoDB" id="9784880at2"/>
<evidence type="ECO:0000256" key="1">
    <source>
        <dbReference type="ARBA" id="ARBA00001974"/>
    </source>
</evidence>
<evidence type="ECO:0000256" key="4">
    <source>
        <dbReference type="ARBA" id="ARBA00022827"/>
    </source>
</evidence>
<dbReference type="PANTHER" id="PTHR42913:SF3">
    <property type="entry name" value="64 KDA MITOCHONDRIAL NADH DEHYDROGENASE (EUROFUNG)"/>
    <property type="match status" value="1"/>
</dbReference>
<keyword evidence="8" id="KW-1185">Reference proteome</keyword>
<feature type="domain" description="FAD/NAD(P)-binding" evidence="6">
    <location>
        <begin position="14"/>
        <end position="297"/>
    </location>
</feature>
<dbReference type="GO" id="GO:0003955">
    <property type="term" value="F:NAD(P)H dehydrogenase (quinone) activity"/>
    <property type="evidence" value="ECO:0007669"/>
    <property type="project" value="TreeGrafter"/>
</dbReference>
<sequence>MTNHSQPAKVPPTNVVVIGGGYAGVIAANRLRRHPATSPGSLRADPPKVAVTLINPRPEFVERIRLHQVLTGSDDAVVDYADVLADDVRLLIDTAEVIDAAARSVTLGSGDVVGYDYLIYAVGSTGAELTVPGAAEFAYPLSEWEHAEPLRAAMAKLHPSAPVVVVGAGPTGIEVAAELAEEGQAVTLVCGDVLGPYFSESTRRAVTKRMRALGVTVVDGPGAKVTEVYEDSVLLADNRALPGVLTIWTAGFGVPGLAARSGLTTNAIGRLLTDETLTSVDDPYIVAAGDACAPSNLPLRMSCQAAIPLGAQAADTVLSRIAGAEPTSVNQAFTGQCVSIGRKAGVIQLAHLDDRALRLHIGGRAAASIKEAVCRGTIGFLAKEARKPGSYFWLKGGKRAEHLAAAEQAAAVR</sequence>
<name>A0A502EH20_9MYCO</name>
<dbReference type="Proteomes" id="UP000320095">
    <property type="component" value="Unassembled WGS sequence"/>
</dbReference>
<dbReference type="InterPro" id="IPR023753">
    <property type="entry name" value="FAD/NAD-binding_dom"/>
</dbReference>
<dbReference type="GO" id="GO:0019646">
    <property type="term" value="P:aerobic electron transport chain"/>
    <property type="evidence" value="ECO:0007669"/>
    <property type="project" value="TreeGrafter"/>
</dbReference>
<dbReference type="Gene3D" id="3.50.50.100">
    <property type="match status" value="1"/>
</dbReference>
<dbReference type="SUPFAM" id="SSF51905">
    <property type="entry name" value="FAD/NAD(P)-binding domain"/>
    <property type="match status" value="1"/>
</dbReference>
<evidence type="ECO:0000256" key="5">
    <source>
        <dbReference type="ARBA" id="ARBA00023002"/>
    </source>
</evidence>
<comment type="similarity">
    <text evidence="2">Belongs to the NADH dehydrogenase family.</text>
</comment>
<dbReference type="PRINTS" id="PR00368">
    <property type="entry name" value="FADPNR"/>
</dbReference>
<comment type="cofactor">
    <cofactor evidence="1">
        <name>FAD</name>
        <dbReference type="ChEBI" id="CHEBI:57692"/>
    </cofactor>
</comment>